<keyword evidence="5" id="KW-1185">Reference proteome</keyword>
<dbReference type="OrthoDB" id="2361316at2"/>
<protein>
    <submittedName>
        <fullName evidence="4">Competence protein ComGF</fullName>
    </submittedName>
</protein>
<dbReference type="GO" id="GO:0030420">
    <property type="term" value="P:establishment of competence for transformation"/>
    <property type="evidence" value="ECO:0007669"/>
    <property type="project" value="UniProtKB-KW"/>
</dbReference>
<dbReference type="InterPro" id="IPR016977">
    <property type="entry name" value="ComGF"/>
</dbReference>
<evidence type="ECO:0000256" key="2">
    <source>
        <dbReference type="ARBA" id="ARBA00023287"/>
    </source>
</evidence>
<keyword evidence="2" id="KW-0178">Competence</keyword>
<gene>
    <name evidence="4" type="ORF">EDD69_10853</name>
</gene>
<reference evidence="4 5" key="1">
    <citation type="submission" date="2019-03" db="EMBL/GenBank/DDBJ databases">
        <title>Genomic Encyclopedia of Type Strains, Phase IV (KMG-IV): sequencing the most valuable type-strain genomes for metagenomic binning, comparative biology and taxonomic classification.</title>
        <authorList>
            <person name="Goeker M."/>
        </authorList>
    </citation>
    <scope>NUCLEOTIDE SEQUENCE [LARGE SCALE GENOMIC DNA]</scope>
    <source>
        <strain evidence="4 5">DSM 24979</strain>
    </source>
</reference>
<dbReference type="Proteomes" id="UP000295658">
    <property type="component" value="Unassembled WGS sequence"/>
</dbReference>
<name>A0A4R1QDD5_9BACL</name>
<sequence length="147" mass="17232">MIKREDGFTLLEMLIVLSAFLVVVSFVSLFFRMSAAYVNSGGKFNRFEWLVFNQQAKVELRETKEIKIVNSTIYFYKQNGEKVTYEKYGSFIRRRVNDQGHEIMLQHISSVFYSSESQGLRIRVMTDRGDEYETFIASFFPMKVKAS</sequence>
<dbReference type="NCBIfam" id="TIGR02532">
    <property type="entry name" value="IV_pilin_GFxxxE"/>
    <property type="match status" value="1"/>
</dbReference>
<comment type="caution">
    <text evidence="4">The sequence shown here is derived from an EMBL/GenBank/DDBJ whole genome shotgun (WGS) entry which is preliminary data.</text>
</comment>
<dbReference type="Pfam" id="PF07963">
    <property type="entry name" value="N_methyl"/>
    <property type="match status" value="1"/>
</dbReference>
<dbReference type="GO" id="GO:0009986">
    <property type="term" value="C:cell surface"/>
    <property type="evidence" value="ECO:0007669"/>
    <property type="project" value="UniProtKB-SubCell"/>
</dbReference>
<organism evidence="4 5">
    <name type="scientific">Thermolongibacillus altinsuensis</name>
    <dbReference type="NCBI Taxonomy" id="575256"/>
    <lineage>
        <taxon>Bacteria</taxon>
        <taxon>Bacillati</taxon>
        <taxon>Bacillota</taxon>
        <taxon>Bacilli</taxon>
        <taxon>Bacillales</taxon>
        <taxon>Anoxybacillaceae</taxon>
        <taxon>Thermolongibacillus</taxon>
    </lineage>
</organism>
<keyword evidence="3" id="KW-1133">Transmembrane helix</keyword>
<evidence type="ECO:0000256" key="1">
    <source>
        <dbReference type="ARBA" id="ARBA00004241"/>
    </source>
</evidence>
<feature type="transmembrane region" description="Helical" evidence="3">
    <location>
        <begin position="7"/>
        <end position="31"/>
    </location>
</feature>
<dbReference type="NCBIfam" id="NF041002">
    <property type="entry name" value="pilin_ComGF"/>
    <property type="match status" value="1"/>
</dbReference>
<evidence type="ECO:0000256" key="3">
    <source>
        <dbReference type="SAM" id="Phobius"/>
    </source>
</evidence>
<evidence type="ECO:0000313" key="5">
    <source>
        <dbReference type="Proteomes" id="UP000295658"/>
    </source>
</evidence>
<dbReference type="EMBL" id="SLUL01000008">
    <property type="protein sequence ID" value="TCL48796.1"/>
    <property type="molecule type" value="Genomic_DNA"/>
</dbReference>
<dbReference type="InterPro" id="IPR012902">
    <property type="entry name" value="N_methyl_site"/>
</dbReference>
<accession>A0A4R1QDD5</accession>
<dbReference type="Pfam" id="PF15980">
    <property type="entry name" value="ComGF"/>
    <property type="match status" value="1"/>
</dbReference>
<evidence type="ECO:0000313" key="4">
    <source>
        <dbReference type="EMBL" id="TCL48796.1"/>
    </source>
</evidence>
<dbReference type="AlphaFoldDB" id="A0A4R1QDD5"/>
<keyword evidence="3" id="KW-0812">Transmembrane</keyword>
<proteinExistence type="predicted"/>
<keyword evidence="3" id="KW-0472">Membrane</keyword>
<comment type="subcellular location">
    <subcellularLocation>
        <location evidence="1">Cell surface</location>
    </subcellularLocation>
</comment>
<dbReference type="RefSeq" id="WP_132948597.1">
    <property type="nucleotide sequence ID" value="NZ_SLUL01000008.1"/>
</dbReference>